<evidence type="ECO:0000256" key="22">
    <source>
        <dbReference type="SAM" id="Phobius"/>
    </source>
</evidence>
<dbReference type="InterPro" id="IPR005854">
    <property type="entry name" value="PurF"/>
</dbReference>
<evidence type="ECO:0000256" key="21">
    <source>
        <dbReference type="SAM" id="MobiDB-lite"/>
    </source>
</evidence>
<dbReference type="Gene3D" id="1.20.120.610">
    <property type="entry name" value="lithium bound rotor ring of v- atpase"/>
    <property type="match status" value="1"/>
</dbReference>
<dbReference type="GO" id="GO:0033179">
    <property type="term" value="C:proton-transporting V-type ATPase, V0 domain"/>
    <property type="evidence" value="ECO:0007669"/>
    <property type="project" value="InterPro"/>
</dbReference>
<feature type="compositionally biased region" description="Low complexity" evidence="21">
    <location>
        <begin position="48"/>
        <end position="58"/>
    </location>
</feature>
<comment type="subcellular location">
    <subcellularLocation>
        <location evidence="3">Vacuole membrane</location>
        <topology evidence="3">Multi-pass membrane protein</topology>
    </subcellularLocation>
</comment>
<comment type="cofactor">
    <cofactor evidence="1">
        <name>[4Fe-4S] cluster</name>
        <dbReference type="ChEBI" id="CHEBI:49883"/>
    </cofactor>
</comment>
<gene>
    <name evidence="24" type="ORF">DARMORV10_A01P03780.1</name>
</gene>
<dbReference type="FunFam" id="1.20.120.610:FF:000003">
    <property type="entry name" value="V-type proton ATPase proteolipid subunit"/>
    <property type="match status" value="1"/>
</dbReference>
<dbReference type="NCBIfam" id="TIGR00082">
    <property type="entry name" value="rbfA"/>
    <property type="match status" value="1"/>
</dbReference>
<evidence type="ECO:0000256" key="18">
    <source>
        <dbReference type="ARBA" id="ARBA00023065"/>
    </source>
</evidence>
<dbReference type="PROSITE" id="PS51278">
    <property type="entry name" value="GATASE_TYPE_2"/>
    <property type="match status" value="1"/>
</dbReference>
<comment type="function">
    <text evidence="2">Proton-conducting pore forming subunit of the membrane integral V0 complex of vacuolar ATPase. V-ATPase is responsible for acidifying a variety of intracellular compartments in eukaryotic cells.</text>
</comment>
<dbReference type="InterPro" id="IPR035921">
    <property type="entry name" value="F/V-ATP_Csub_sf"/>
</dbReference>
<dbReference type="InterPro" id="IPR002379">
    <property type="entry name" value="ATPase_proteolipid_c-like_dom"/>
</dbReference>
<dbReference type="CDD" id="cd06223">
    <property type="entry name" value="PRTases_typeI"/>
    <property type="match status" value="1"/>
</dbReference>
<dbReference type="SUPFAM" id="SSF89919">
    <property type="entry name" value="Ribosome-binding factor A, RbfA"/>
    <property type="match status" value="1"/>
</dbReference>
<dbReference type="Proteomes" id="UP001295469">
    <property type="component" value="Chromosome A01"/>
</dbReference>
<feature type="transmembrane region" description="Helical" evidence="22">
    <location>
        <begin position="912"/>
        <end position="937"/>
    </location>
</feature>
<comment type="similarity">
    <text evidence="5">Belongs to the V-ATPase proteolipid subunit family.</text>
</comment>
<dbReference type="InterPro" id="IPR000836">
    <property type="entry name" value="PRTase_dom"/>
</dbReference>
<feature type="region of interest" description="Disordered" evidence="21">
    <location>
        <begin position="1"/>
        <end position="22"/>
    </location>
</feature>
<dbReference type="GO" id="GO:0004044">
    <property type="term" value="F:amidophosphoribosyltransferase activity"/>
    <property type="evidence" value="ECO:0007669"/>
    <property type="project" value="UniProtKB-EC"/>
</dbReference>
<name>A0A816XI27_BRANA</name>
<dbReference type="FunFam" id="3.30.300.20:FF:000014">
    <property type="entry name" value="probable ribosome-binding factor A, chloroplastic"/>
    <property type="match status" value="1"/>
</dbReference>
<dbReference type="SUPFAM" id="SSF56235">
    <property type="entry name" value="N-terminal nucleophile aminohydrolases (Ntn hydrolases)"/>
    <property type="match status" value="1"/>
</dbReference>
<evidence type="ECO:0000256" key="10">
    <source>
        <dbReference type="ARBA" id="ARBA00022676"/>
    </source>
</evidence>
<evidence type="ECO:0000256" key="9">
    <source>
        <dbReference type="ARBA" id="ARBA00022554"/>
    </source>
</evidence>
<evidence type="ECO:0000256" key="1">
    <source>
        <dbReference type="ARBA" id="ARBA00001966"/>
    </source>
</evidence>
<feature type="region of interest" description="Disordered" evidence="21">
    <location>
        <begin position="48"/>
        <end position="71"/>
    </location>
</feature>
<evidence type="ECO:0000256" key="17">
    <source>
        <dbReference type="ARBA" id="ARBA00023014"/>
    </source>
</evidence>
<feature type="transmembrane region" description="Helical" evidence="22">
    <location>
        <begin position="838"/>
        <end position="858"/>
    </location>
</feature>
<evidence type="ECO:0000256" key="4">
    <source>
        <dbReference type="ARBA" id="ARBA00005209"/>
    </source>
</evidence>
<feature type="transmembrane region" description="Helical" evidence="22">
    <location>
        <begin position="795"/>
        <end position="817"/>
    </location>
</feature>
<dbReference type="InterPro" id="IPR023799">
    <property type="entry name" value="RbfA_dom_sf"/>
</dbReference>
<keyword evidence="16 22" id="KW-1133">Transmembrane helix</keyword>
<dbReference type="GO" id="GO:0006364">
    <property type="term" value="P:rRNA processing"/>
    <property type="evidence" value="ECO:0007669"/>
    <property type="project" value="InterPro"/>
</dbReference>
<dbReference type="GO" id="GO:0005774">
    <property type="term" value="C:vacuolar membrane"/>
    <property type="evidence" value="ECO:0007669"/>
    <property type="project" value="UniProtKB-SubCell"/>
</dbReference>
<dbReference type="InterPro" id="IPR029055">
    <property type="entry name" value="Ntn_hydrolases_N"/>
</dbReference>
<dbReference type="Pfam" id="PF00137">
    <property type="entry name" value="ATP-synt_C"/>
    <property type="match status" value="2"/>
</dbReference>
<dbReference type="CDD" id="cd18175">
    <property type="entry name" value="ATP-synt_Vo_c_ATP6C_rpt1"/>
    <property type="match status" value="1"/>
</dbReference>
<keyword evidence="9" id="KW-0926">Vacuole</keyword>
<dbReference type="InterPro" id="IPR015946">
    <property type="entry name" value="KH_dom-like_a/b"/>
</dbReference>
<dbReference type="AlphaFoldDB" id="A0A816XI27"/>
<reference evidence="24" key="1">
    <citation type="submission" date="2021-01" db="EMBL/GenBank/DDBJ databases">
        <authorList>
            <consortium name="Genoscope - CEA"/>
            <person name="William W."/>
        </authorList>
    </citation>
    <scope>NUCLEOTIDE SEQUENCE</scope>
</reference>
<dbReference type="GO" id="GO:0009113">
    <property type="term" value="P:purine nucleobase biosynthetic process"/>
    <property type="evidence" value="ECO:0007669"/>
    <property type="project" value="InterPro"/>
</dbReference>
<evidence type="ECO:0000256" key="2">
    <source>
        <dbReference type="ARBA" id="ARBA00002481"/>
    </source>
</evidence>
<dbReference type="SUPFAM" id="SSF81333">
    <property type="entry name" value="F1F0 ATP synthase subunit C"/>
    <property type="match status" value="2"/>
</dbReference>
<dbReference type="CDD" id="cd00715">
    <property type="entry name" value="GPATase_N"/>
    <property type="match status" value="1"/>
</dbReference>
<dbReference type="InterPro" id="IPR020053">
    <property type="entry name" value="Ribosome-bd_factorA_CS"/>
</dbReference>
<organism evidence="24">
    <name type="scientific">Brassica napus</name>
    <name type="common">Rape</name>
    <dbReference type="NCBI Taxonomy" id="3708"/>
    <lineage>
        <taxon>Eukaryota</taxon>
        <taxon>Viridiplantae</taxon>
        <taxon>Streptophyta</taxon>
        <taxon>Embryophyta</taxon>
        <taxon>Tracheophyta</taxon>
        <taxon>Spermatophyta</taxon>
        <taxon>Magnoliopsida</taxon>
        <taxon>eudicotyledons</taxon>
        <taxon>Gunneridae</taxon>
        <taxon>Pentapetalae</taxon>
        <taxon>rosids</taxon>
        <taxon>malvids</taxon>
        <taxon>Brassicales</taxon>
        <taxon>Brassicaceae</taxon>
        <taxon>Brassiceae</taxon>
        <taxon>Brassica</taxon>
    </lineage>
</organism>
<dbReference type="InterPro" id="IPR000245">
    <property type="entry name" value="ATPase_proteolipid_csu"/>
</dbReference>
<comment type="catalytic activity">
    <reaction evidence="20">
        <text>5-phospho-beta-D-ribosylamine + L-glutamate + diphosphate = 5-phospho-alpha-D-ribose 1-diphosphate + L-glutamine + H2O</text>
        <dbReference type="Rhea" id="RHEA:14905"/>
        <dbReference type="ChEBI" id="CHEBI:15377"/>
        <dbReference type="ChEBI" id="CHEBI:29985"/>
        <dbReference type="ChEBI" id="CHEBI:33019"/>
        <dbReference type="ChEBI" id="CHEBI:58017"/>
        <dbReference type="ChEBI" id="CHEBI:58359"/>
        <dbReference type="ChEBI" id="CHEBI:58681"/>
        <dbReference type="EC" id="2.4.2.14"/>
    </reaction>
</comment>
<evidence type="ECO:0000313" key="24">
    <source>
        <dbReference type="EMBL" id="CAF2146974.1"/>
    </source>
</evidence>
<protein>
    <recommendedName>
        <fullName evidence="7">amidophosphoribosyltransferase</fullName>
        <ecNumber evidence="7">2.4.2.14</ecNumber>
    </recommendedName>
</protein>
<dbReference type="InterPro" id="IPR035584">
    <property type="entry name" value="PurF_N"/>
</dbReference>
<dbReference type="HAMAP" id="MF_00003">
    <property type="entry name" value="RbfA"/>
    <property type="match status" value="1"/>
</dbReference>
<dbReference type="Gene3D" id="3.60.20.10">
    <property type="entry name" value="Glutamine Phosphoribosylpyrophosphate, subunit 1, domain 1"/>
    <property type="match status" value="1"/>
</dbReference>
<dbReference type="InterPro" id="IPR011555">
    <property type="entry name" value="ATPase_proteolipid_su_C_euk"/>
</dbReference>
<comment type="similarity">
    <text evidence="6">In the C-terminal section; belongs to the purine/pyrimidine phosphoribosyltransferase family.</text>
</comment>
<keyword evidence="15" id="KW-0315">Glutamine amidotransferase</keyword>
<evidence type="ECO:0000256" key="13">
    <source>
        <dbReference type="ARBA" id="ARBA00022755"/>
    </source>
</evidence>
<dbReference type="EMBL" id="HG994355">
    <property type="protein sequence ID" value="CAF2146974.1"/>
    <property type="molecule type" value="Genomic_DNA"/>
</dbReference>
<keyword evidence="12 22" id="KW-0812">Transmembrane</keyword>
<evidence type="ECO:0000256" key="19">
    <source>
        <dbReference type="ARBA" id="ARBA00023136"/>
    </source>
</evidence>
<evidence type="ECO:0000256" key="8">
    <source>
        <dbReference type="ARBA" id="ARBA00022448"/>
    </source>
</evidence>
<evidence type="ECO:0000256" key="6">
    <source>
        <dbReference type="ARBA" id="ARBA00010138"/>
    </source>
</evidence>
<keyword evidence="10" id="KW-0328">Glycosyltransferase</keyword>
<dbReference type="Pfam" id="PF02033">
    <property type="entry name" value="RBFA"/>
    <property type="match status" value="1"/>
</dbReference>
<feature type="transmembrane region" description="Helical" evidence="22">
    <location>
        <begin position="878"/>
        <end position="900"/>
    </location>
</feature>
<evidence type="ECO:0000256" key="16">
    <source>
        <dbReference type="ARBA" id="ARBA00022989"/>
    </source>
</evidence>
<evidence type="ECO:0000256" key="20">
    <source>
        <dbReference type="ARBA" id="ARBA00048430"/>
    </source>
</evidence>
<evidence type="ECO:0000256" key="11">
    <source>
        <dbReference type="ARBA" id="ARBA00022679"/>
    </source>
</evidence>
<evidence type="ECO:0000256" key="14">
    <source>
        <dbReference type="ARBA" id="ARBA00022781"/>
    </source>
</evidence>
<dbReference type="GO" id="GO:0046961">
    <property type="term" value="F:proton-transporting ATPase activity, rotational mechanism"/>
    <property type="evidence" value="ECO:0007669"/>
    <property type="project" value="InterPro"/>
</dbReference>
<dbReference type="NCBIfam" id="TIGR01134">
    <property type="entry name" value="purF"/>
    <property type="match status" value="1"/>
</dbReference>
<dbReference type="EC" id="2.4.2.14" evidence="7"/>
<dbReference type="GO" id="GO:0006189">
    <property type="term" value="P:'de novo' IMP biosynthetic process"/>
    <property type="evidence" value="ECO:0007669"/>
    <property type="project" value="UniProtKB-UniPathway"/>
</dbReference>
<keyword evidence="14" id="KW-0375">Hydrogen ion transport</keyword>
<dbReference type="HAMAP" id="MF_01931">
    <property type="entry name" value="PurF"/>
    <property type="match status" value="1"/>
</dbReference>
<keyword evidence="8" id="KW-0813">Transport</keyword>
<dbReference type="UniPathway" id="UPA00074">
    <property type="reaction ID" value="UER00124"/>
</dbReference>
<evidence type="ECO:0000256" key="7">
    <source>
        <dbReference type="ARBA" id="ARBA00011941"/>
    </source>
</evidence>
<dbReference type="PRINTS" id="PR00122">
    <property type="entry name" value="VACATPASE"/>
</dbReference>
<keyword evidence="19 22" id="KW-0472">Membrane</keyword>
<dbReference type="InterPro" id="IPR029057">
    <property type="entry name" value="PRTase-like"/>
</dbReference>
<evidence type="ECO:0000259" key="23">
    <source>
        <dbReference type="PROSITE" id="PS51278"/>
    </source>
</evidence>
<dbReference type="CDD" id="cd18176">
    <property type="entry name" value="ATP-synt_Vo_c_ATP6C_rpt2"/>
    <property type="match status" value="1"/>
</dbReference>
<evidence type="ECO:0000256" key="15">
    <source>
        <dbReference type="ARBA" id="ARBA00022962"/>
    </source>
</evidence>
<dbReference type="PANTHER" id="PTHR11907">
    <property type="entry name" value="AMIDOPHOSPHORIBOSYLTRANSFERASE"/>
    <property type="match status" value="1"/>
</dbReference>
<keyword evidence="17" id="KW-0479">Metal-binding</keyword>
<dbReference type="Pfam" id="PF00156">
    <property type="entry name" value="Pribosyltran"/>
    <property type="match status" value="1"/>
</dbReference>
<evidence type="ECO:0000256" key="5">
    <source>
        <dbReference type="ARBA" id="ARBA00007296"/>
    </source>
</evidence>
<feature type="domain" description="Glutamine amidotransferase type-2" evidence="23">
    <location>
        <begin position="80"/>
        <end position="300"/>
    </location>
</feature>
<comment type="pathway">
    <text evidence="4">Purine metabolism; IMP biosynthesis via de novo pathway; N(1)-(5-phospho-D-ribosyl)glycinamide from 5-phospho-alpha-D-ribose 1-diphosphate: step 1/2.</text>
</comment>
<dbReference type="PROSITE" id="PS01319">
    <property type="entry name" value="RBFA"/>
    <property type="match status" value="1"/>
</dbReference>
<keyword evidence="18" id="KW-0406">Ion transport</keyword>
<sequence>MAATSCFSSSISLNAKPNKPSKAPLRFLRSPFLKPSFSPLPASLSSSSPSLPVKVSSSGNANHPLALENDDYDEKPREECGVVGIYGDSEASRLCYLALHALQHRGQEGAGIVTVSKDKVLQTITGVGLVSEVFNESKLDQLPGDIAIGHVRYSTAGSSMLKNVQPFVAGYRFGSVGVAHNGNLVNYTKLRAELEENGSIFNTSSDTEVVLHLIAISKARPFFMRIVDACEKLQGAYSMVFVTEDKLVAVRDPHGFRPLVMGRRSNGAVVFASETCALDLIEATYEREVYPGEVLVVDKDGVKSQCLMPHPEPKQCIFEHIYFSLPNSIVFGRSVYESRHVFGEILATESPVDCDVVIAVPDSGVVAALGYAAKSGVAFQQGLIRSHYVGRTFIEPSQKIRDFGVKLKLSPVRGVLEGKRVVVVDDSIVRGTTSSKIVRLLREAGAKEVHMRIASPPIVASCYYGVDTPSSEELISNRMSVDEVRDYIGSDSLAFLSFETLKKHLGEDSKTFCYACFTGNYPVKPTEDKVKRGGGDFIDDGLVGGINNIEGGWDPTVAMANVFHAHQSHLFFPLNPSISTVRSKTQAFHFPQSTAPANLRTSLSVRRRSVKCMANPRRVKMVAKQIMRELSDMLLTDTVLQHAVLPEAALGADRYLSSLTTISDVEVSNDLQIVKVYVSVFGDDRGKDVAIAGLKSKAKYVRSELGKRMKLRLTPEVRFIEDESMERGSRVLAILDKIKAEKGSEGGAETSDSPEDDQDWGVDDPDEDIIYISDPNLHTKSFNMSTFSGDETAPFFGFLGAAAALVFSCMGAAYGTAKSGVGVASMGVMRPELVMKSIVPVVMAGVLGIYGLIIAVIISTGINPKAKSYYLFDGYAHLSSGLACGLAGLSAGMAIGIVGDAGVRANAQQPKLFVGMILILIFAEALALYGLIVGIILSSRAGQSRAE</sequence>
<dbReference type="Pfam" id="PF13537">
    <property type="entry name" value="GATase_7"/>
    <property type="match status" value="1"/>
</dbReference>
<keyword evidence="17" id="KW-0411">Iron-sulfur</keyword>
<feature type="compositionally biased region" description="Polar residues" evidence="21">
    <location>
        <begin position="1"/>
        <end position="15"/>
    </location>
</feature>
<dbReference type="SUPFAM" id="SSF53271">
    <property type="entry name" value="PRTase-like"/>
    <property type="match status" value="1"/>
</dbReference>
<evidence type="ECO:0000256" key="3">
    <source>
        <dbReference type="ARBA" id="ARBA00004128"/>
    </source>
</evidence>
<dbReference type="Gene3D" id="3.30.300.20">
    <property type="match status" value="1"/>
</dbReference>
<accession>A0A816XI27</accession>
<keyword evidence="11" id="KW-0808">Transferase</keyword>
<keyword evidence="13" id="KW-0658">Purine biosynthesis</keyword>
<proteinExistence type="inferred from homology"/>
<keyword evidence="17" id="KW-0408">Iron</keyword>
<dbReference type="InterPro" id="IPR000238">
    <property type="entry name" value="RbfA"/>
</dbReference>
<dbReference type="GO" id="GO:0051536">
    <property type="term" value="F:iron-sulfur cluster binding"/>
    <property type="evidence" value="ECO:0007669"/>
    <property type="project" value="UniProtKB-KW"/>
</dbReference>
<dbReference type="Gene3D" id="3.40.50.2020">
    <property type="match status" value="1"/>
</dbReference>
<evidence type="ECO:0000256" key="12">
    <source>
        <dbReference type="ARBA" id="ARBA00022692"/>
    </source>
</evidence>
<dbReference type="NCBIfam" id="TIGR01100">
    <property type="entry name" value="V_ATP_synt_C"/>
    <property type="match status" value="1"/>
</dbReference>
<dbReference type="InterPro" id="IPR017932">
    <property type="entry name" value="GATase_2_dom"/>
</dbReference>